<keyword evidence="1" id="KW-0812">Transmembrane</keyword>
<dbReference type="Pfam" id="PF09835">
    <property type="entry name" value="DUF2062"/>
    <property type="match status" value="1"/>
</dbReference>
<feature type="domain" description="DUF2062" evidence="2">
    <location>
        <begin position="27"/>
        <end position="193"/>
    </location>
</feature>
<evidence type="ECO:0000259" key="2">
    <source>
        <dbReference type="Pfam" id="PF09835"/>
    </source>
</evidence>
<evidence type="ECO:0000313" key="3">
    <source>
        <dbReference type="EMBL" id="MFC5566863.1"/>
    </source>
</evidence>
<reference evidence="4" key="1">
    <citation type="journal article" date="2019" name="Int. J. Syst. Evol. Microbiol.">
        <title>The Global Catalogue of Microorganisms (GCM) 10K type strain sequencing project: providing services to taxonomists for standard genome sequencing and annotation.</title>
        <authorList>
            <consortium name="The Broad Institute Genomics Platform"/>
            <consortium name="The Broad Institute Genome Sequencing Center for Infectious Disease"/>
            <person name="Wu L."/>
            <person name="Ma J."/>
        </authorList>
    </citation>
    <scope>NUCLEOTIDE SEQUENCE [LARGE SCALE GENOMIC DNA]</scope>
    <source>
        <strain evidence="4">KACC 11588</strain>
    </source>
</reference>
<feature type="transmembrane region" description="Helical" evidence="1">
    <location>
        <begin position="52"/>
        <end position="76"/>
    </location>
</feature>
<keyword evidence="4" id="KW-1185">Reference proteome</keyword>
<feature type="transmembrane region" description="Helical" evidence="1">
    <location>
        <begin position="153"/>
        <end position="180"/>
    </location>
</feature>
<accession>A0ABW0SD10</accession>
<dbReference type="EMBL" id="JBHSNA010000008">
    <property type="protein sequence ID" value="MFC5566863.1"/>
    <property type="molecule type" value="Genomic_DNA"/>
</dbReference>
<organism evidence="3 4">
    <name type="scientific">Rubellimicrobium aerolatum</name>
    <dbReference type="NCBI Taxonomy" id="490979"/>
    <lineage>
        <taxon>Bacteria</taxon>
        <taxon>Pseudomonadati</taxon>
        <taxon>Pseudomonadota</taxon>
        <taxon>Alphaproteobacteria</taxon>
        <taxon>Rhodobacterales</taxon>
        <taxon>Roseobacteraceae</taxon>
        <taxon>Rubellimicrobium</taxon>
    </lineage>
</organism>
<comment type="caution">
    <text evidence="3">The sequence shown here is derived from an EMBL/GenBank/DDBJ whole genome shotgun (WGS) entry which is preliminary data.</text>
</comment>
<sequence>MVFRRRDRRSPWRMAAEAVYPRGGWMRAIEYIKHRLRRLPDSPEKIGRGMAAGVFISFTPLYGFHFLGGLLIAKLIRGNLLASMIGTFVNNFLTLVPISALAMGLGTWMLGHPPDADLMRELGHQFSQAGRDLWHNIWSVFSPERMEWDHLRVFLRAVFLPYLVGGIGPGLVVALVFYWITVRLVGAYQAGRRKVLEEKLAQLRKPPGAGGPGR</sequence>
<dbReference type="PANTHER" id="PTHR40547:SF1">
    <property type="entry name" value="SLL0298 PROTEIN"/>
    <property type="match status" value="1"/>
</dbReference>
<dbReference type="RefSeq" id="WP_209841616.1">
    <property type="nucleotide sequence ID" value="NZ_JAGGJP010000011.1"/>
</dbReference>
<evidence type="ECO:0000256" key="1">
    <source>
        <dbReference type="SAM" id="Phobius"/>
    </source>
</evidence>
<name>A0ABW0SD10_9RHOB</name>
<keyword evidence="1" id="KW-1133">Transmembrane helix</keyword>
<protein>
    <submittedName>
        <fullName evidence="3">DUF2062 domain-containing protein</fullName>
    </submittedName>
</protein>
<dbReference type="InterPro" id="IPR018639">
    <property type="entry name" value="DUF2062"/>
</dbReference>
<dbReference type="PANTHER" id="PTHR40547">
    <property type="entry name" value="SLL0298 PROTEIN"/>
    <property type="match status" value="1"/>
</dbReference>
<feature type="transmembrane region" description="Helical" evidence="1">
    <location>
        <begin position="88"/>
        <end position="110"/>
    </location>
</feature>
<keyword evidence="1" id="KW-0472">Membrane</keyword>
<proteinExistence type="predicted"/>
<evidence type="ECO:0000313" key="4">
    <source>
        <dbReference type="Proteomes" id="UP001596056"/>
    </source>
</evidence>
<gene>
    <name evidence="3" type="ORF">ACFPOC_10625</name>
</gene>
<dbReference type="Proteomes" id="UP001596056">
    <property type="component" value="Unassembled WGS sequence"/>
</dbReference>